<organism evidence="1 2">
    <name type="scientific">Pseudopedobacter saltans</name>
    <dbReference type="NCBI Taxonomy" id="151895"/>
    <lineage>
        <taxon>Bacteria</taxon>
        <taxon>Pseudomonadati</taxon>
        <taxon>Bacteroidota</taxon>
        <taxon>Sphingobacteriia</taxon>
        <taxon>Sphingobacteriales</taxon>
        <taxon>Sphingobacteriaceae</taxon>
        <taxon>Pseudopedobacter</taxon>
    </lineage>
</organism>
<dbReference type="EMBL" id="QFOI01000204">
    <property type="protein sequence ID" value="PZP47066.1"/>
    <property type="molecule type" value="Genomic_DNA"/>
</dbReference>
<name>A0A2W5GMT3_9SPHI</name>
<proteinExistence type="predicted"/>
<dbReference type="PROSITE" id="PS51257">
    <property type="entry name" value="PROKAR_LIPOPROTEIN"/>
    <property type="match status" value="1"/>
</dbReference>
<evidence type="ECO:0000313" key="1">
    <source>
        <dbReference type="EMBL" id="PZP47066.1"/>
    </source>
</evidence>
<accession>A0A2W5GMT3</accession>
<dbReference type="AlphaFoldDB" id="A0A2W5GMT3"/>
<sequence>MRKLILVTVTCIFVGCSSPEDKAKSLIEEDMKVTLHDYESYEPVSYSGLSDAYSDVEHDSEAPKLIEESKRLKEKLDRNIRFEREMTYLEAPRKEILKARAEVDEG</sequence>
<comment type="caution">
    <text evidence="1">The sequence shown here is derived from an EMBL/GenBank/DDBJ whole genome shotgun (WGS) entry which is preliminary data.</text>
</comment>
<dbReference type="Proteomes" id="UP000249645">
    <property type="component" value="Unassembled WGS sequence"/>
</dbReference>
<gene>
    <name evidence="1" type="ORF">DI598_11430</name>
</gene>
<protein>
    <submittedName>
        <fullName evidence="1">Uncharacterized protein</fullName>
    </submittedName>
</protein>
<evidence type="ECO:0000313" key="2">
    <source>
        <dbReference type="Proteomes" id="UP000249645"/>
    </source>
</evidence>
<reference evidence="1 2" key="1">
    <citation type="submission" date="2017-11" db="EMBL/GenBank/DDBJ databases">
        <title>Infants hospitalized years apart are colonized by the same room-sourced microbial strains.</title>
        <authorList>
            <person name="Brooks B."/>
            <person name="Olm M.R."/>
            <person name="Firek B.A."/>
            <person name="Baker R."/>
            <person name="Thomas B.C."/>
            <person name="Morowitz M.J."/>
            <person name="Banfield J.F."/>
        </authorList>
    </citation>
    <scope>NUCLEOTIDE SEQUENCE [LARGE SCALE GENOMIC DNA]</scope>
    <source>
        <strain evidence="1">S2_009_000_R2_76</strain>
    </source>
</reference>